<dbReference type="Gene3D" id="2.60.120.200">
    <property type="match status" value="1"/>
</dbReference>
<dbReference type="GO" id="GO:0002229">
    <property type="term" value="P:defense response to oomycetes"/>
    <property type="evidence" value="ECO:0007669"/>
    <property type="project" value="UniProtKB-ARBA"/>
</dbReference>
<keyword evidence="11 18" id="KW-0547">Nucleotide-binding</keyword>
<evidence type="ECO:0000256" key="17">
    <source>
        <dbReference type="ARBA" id="ARBA00023180"/>
    </source>
</evidence>
<evidence type="ECO:0000256" key="12">
    <source>
        <dbReference type="ARBA" id="ARBA00022777"/>
    </source>
</evidence>
<comment type="similarity">
    <text evidence="2">Belongs to the leguminous lectin family.</text>
</comment>
<dbReference type="GO" id="GO:0030246">
    <property type="term" value="F:carbohydrate binding"/>
    <property type="evidence" value="ECO:0007669"/>
    <property type="project" value="UniProtKB-KW"/>
</dbReference>
<dbReference type="Gene3D" id="3.30.200.20">
    <property type="entry name" value="Phosphorylase Kinase, domain 1"/>
    <property type="match status" value="1"/>
</dbReference>
<evidence type="ECO:0000256" key="19">
    <source>
        <dbReference type="SAM" id="Phobius"/>
    </source>
</evidence>
<evidence type="ECO:0000256" key="13">
    <source>
        <dbReference type="ARBA" id="ARBA00022840"/>
    </source>
</evidence>
<keyword evidence="16" id="KW-0675">Receptor</keyword>
<dbReference type="InterPro" id="IPR050528">
    <property type="entry name" value="L-type_Lectin-RKs"/>
</dbReference>
<dbReference type="Pfam" id="PF00139">
    <property type="entry name" value="Lectin_legB"/>
    <property type="match status" value="1"/>
</dbReference>
<keyword evidence="10" id="KW-0430">Lectin</keyword>
<dbReference type="GO" id="GO:0005524">
    <property type="term" value="F:ATP binding"/>
    <property type="evidence" value="ECO:0007669"/>
    <property type="project" value="UniProtKB-UniRule"/>
</dbReference>
<feature type="transmembrane region" description="Helical" evidence="19">
    <location>
        <begin position="31"/>
        <end position="51"/>
    </location>
</feature>
<dbReference type="CDD" id="cd14066">
    <property type="entry name" value="STKc_IRAK"/>
    <property type="match status" value="1"/>
</dbReference>
<keyword evidence="6" id="KW-0723">Serine/threonine-protein kinase</keyword>
<dbReference type="FunFam" id="3.30.200.20:FF:000168">
    <property type="entry name" value="L-type lectin-domain containing receptor kinase IX.1"/>
    <property type="match status" value="1"/>
</dbReference>
<feature type="domain" description="Protein kinase" evidence="20">
    <location>
        <begin position="352"/>
        <end position="627"/>
    </location>
</feature>
<evidence type="ECO:0000313" key="22">
    <source>
        <dbReference type="Proteomes" id="UP001497516"/>
    </source>
</evidence>
<evidence type="ECO:0000256" key="16">
    <source>
        <dbReference type="ARBA" id="ARBA00023170"/>
    </source>
</evidence>
<reference evidence="21 22" key="1">
    <citation type="submission" date="2024-04" db="EMBL/GenBank/DDBJ databases">
        <authorList>
            <person name="Fracassetti M."/>
        </authorList>
    </citation>
    <scope>NUCLEOTIDE SEQUENCE [LARGE SCALE GENOMIC DNA]</scope>
</reference>
<evidence type="ECO:0000256" key="2">
    <source>
        <dbReference type="ARBA" id="ARBA00007606"/>
    </source>
</evidence>
<dbReference type="InterPro" id="IPR013320">
    <property type="entry name" value="ConA-like_dom_sf"/>
</dbReference>
<evidence type="ECO:0000256" key="15">
    <source>
        <dbReference type="ARBA" id="ARBA00023136"/>
    </source>
</evidence>
<keyword evidence="13 18" id="KW-0067">ATP-binding</keyword>
<dbReference type="GO" id="GO:0004672">
    <property type="term" value="F:protein kinase activity"/>
    <property type="evidence" value="ECO:0007669"/>
    <property type="project" value="InterPro"/>
</dbReference>
<dbReference type="InterPro" id="IPR001220">
    <property type="entry name" value="Legume_lectin_dom"/>
</dbReference>
<evidence type="ECO:0000256" key="4">
    <source>
        <dbReference type="ARBA" id="ARBA00010217"/>
    </source>
</evidence>
<evidence type="ECO:0000256" key="14">
    <source>
        <dbReference type="ARBA" id="ARBA00022989"/>
    </source>
</evidence>
<dbReference type="GO" id="GO:0005886">
    <property type="term" value="C:plasma membrane"/>
    <property type="evidence" value="ECO:0007669"/>
    <property type="project" value="UniProtKB-SubCell"/>
</dbReference>
<evidence type="ECO:0000256" key="11">
    <source>
        <dbReference type="ARBA" id="ARBA00022741"/>
    </source>
</evidence>
<dbReference type="PROSITE" id="PS50011">
    <property type="entry name" value="PROTEIN_KINASE_DOM"/>
    <property type="match status" value="1"/>
</dbReference>
<evidence type="ECO:0000256" key="9">
    <source>
        <dbReference type="ARBA" id="ARBA00022729"/>
    </source>
</evidence>
<feature type="binding site" evidence="18">
    <location>
        <position position="381"/>
    </location>
    <ligand>
        <name>ATP</name>
        <dbReference type="ChEBI" id="CHEBI:30616"/>
    </ligand>
</feature>
<dbReference type="SUPFAM" id="SSF56112">
    <property type="entry name" value="Protein kinase-like (PK-like)"/>
    <property type="match status" value="1"/>
</dbReference>
<evidence type="ECO:0000256" key="18">
    <source>
        <dbReference type="PROSITE-ProRule" id="PRU10141"/>
    </source>
</evidence>
<dbReference type="InterPro" id="IPR017441">
    <property type="entry name" value="Protein_kinase_ATP_BS"/>
</dbReference>
<dbReference type="FunFam" id="1.10.510.10:FF:000240">
    <property type="entry name" value="Lectin-domain containing receptor kinase A4.3"/>
    <property type="match status" value="1"/>
</dbReference>
<evidence type="ECO:0000256" key="1">
    <source>
        <dbReference type="ARBA" id="ARBA00004251"/>
    </source>
</evidence>
<keyword evidence="9" id="KW-0732">Signal</keyword>
<keyword evidence="7" id="KW-0808">Transferase</keyword>
<evidence type="ECO:0000256" key="5">
    <source>
        <dbReference type="ARBA" id="ARBA00022475"/>
    </source>
</evidence>
<evidence type="ECO:0000256" key="6">
    <source>
        <dbReference type="ARBA" id="ARBA00022527"/>
    </source>
</evidence>
<dbReference type="PROSITE" id="PS00107">
    <property type="entry name" value="PROTEIN_KINASE_ATP"/>
    <property type="match status" value="1"/>
</dbReference>
<organism evidence="21 22">
    <name type="scientific">Linum trigynum</name>
    <dbReference type="NCBI Taxonomy" id="586398"/>
    <lineage>
        <taxon>Eukaryota</taxon>
        <taxon>Viridiplantae</taxon>
        <taxon>Streptophyta</taxon>
        <taxon>Embryophyta</taxon>
        <taxon>Tracheophyta</taxon>
        <taxon>Spermatophyta</taxon>
        <taxon>Magnoliopsida</taxon>
        <taxon>eudicotyledons</taxon>
        <taxon>Gunneridae</taxon>
        <taxon>Pentapetalae</taxon>
        <taxon>rosids</taxon>
        <taxon>fabids</taxon>
        <taxon>Malpighiales</taxon>
        <taxon>Linaceae</taxon>
        <taxon>Linum</taxon>
    </lineage>
</organism>
<comment type="similarity">
    <text evidence="3">In the N-terminal section; belongs to the leguminous lectin family.</text>
</comment>
<evidence type="ECO:0000259" key="20">
    <source>
        <dbReference type="PROSITE" id="PS50011"/>
    </source>
</evidence>
<comment type="similarity">
    <text evidence="4">In the C-terminal section; belongs to the protein kinase superfamily. Ser/Thr protein kinase family.</text>
</comment>
<keyword evidence="8 19" id="KW-0812">Transmembrane</keyword>
<keyword evidence="12" id="KW-0418">Kinase</keyword>
<sequence length="662" mass="73548">MARRRRYWTSAIIPSNSMALVAAAAPSHTSVVFLLLHIYLLLFSPAAAITFHKPKFDPTDASILCSGGASASSGTIKLTNAHYGIEVSRVVYGDDIPLWSSATGKLSDFATRFSFSIDAGSGYPSGVAFFLAPVGFQAPENSAGGYMGLYNYTDRVHPRARKQVVHVEFDYFVNPSWDPPFRHVGMNINSLASKVVAPWNSGPRPGGSVMVDINYTVSTHNLTVFWVYENGRNSSLWYVIDLKEVLPERVMVGFSATSNDYSGEQELLSWDFHSNLEMRNTGRERNFRNTKMIGLVAIAAIAIAAFVFLQMRRKRGGVNKGMNLLSMTDEFSRGAGPRKFSYTDLVSATNNFSLDRKLGEGGFGAVYRGCLSDSGMPVAVKRISRGSRQGIKEYTTEVMIISRLRHRNLVQLIGWCHEKGELLLVYQFMSNGSLDSHLFGENSSLPWPERYNIALGLASSLLYLHEEWEQCVVHRDIKAANVMLDSGFNVKLGDFGLARLVDHELGPQTTRLAGTIGYMSPEYISTGRASKESDVYSFGVVCLEIATGRRVVDYIEDGLEMCLVEWVWELYGNGNHSVTIDKRLVNFDEREAECLIVVGLWCAHPDSCQRASIRQAIQVLNFESPFPRLPEKRPFPVFDKAASCESSDEPLLSYSTTDCDSI</sequence>
<keyword evidence="5" id="KW-1003">Cell membrane</keyword>
<dbReference type="InterPro" id="IPR008271">
    <property type="entry name" value="Ser/Thr_kinase_AS"/>
</dbReference>
<evidence type="ECO:0000256" key="10">
    <source>
        <dbReference type="ARBA" id="ARBA00022734"/>
    </source>
</evidence>
<dbReference type="PROSITE" id="PS00108">
    <property type="entry name" value="PROTEIN_KINASE_ST"/>
    <property type="match status" value="1"/>
</dbReference>
<comment type="subcellular location">
    <subcellularLocation>
        <location evidence="1">Cell membrane</location>
        <topology evidence="1">Single-pass type I membrane protein</topology>
    </subcellularLocation>
</comment>
<accession>A0AAV2E5F1</accession>
<proteinExistence type="inferred from homology"/>
<keyword evidence="17" id="KW-0325">Glycoprotein</keyword>
<evidence type="ECO:0000313" key="21">
    <source>
        <dbReference type="EMBL" id="CAL1381086.1"/>
    </source>
</evidence>
<dbReference type="AlphaFoldDB" id="A0AAV2E5F1"/>
<dbReference type="PANTHER" id="PTHR27007">
    <property type="match status" value="1"/>
</dbReference>
<dbReference type="Pfam" id="PF07714">
    <property type="entry name" value="PK_Tyr_Ser-Thr"/>
    <property type="match status" value="1"/>
</dbReference>
<dbReference type="PROSITE" id="PS00308">
    <property type="entry name" value="LECTIN_LEGUME_ALPHA"/>
    <property type="match status" value="1"/>
</dbReference>
<evidence type="ECO:0000256" key="8">
    <source>
        <dbReference type="ARBA" id="ARBA00022692"/>
    </source>
</evidence>
<dbReference type="Proteomes" id="UP001497516">
    <property type="component" value="Chromosome 4"/>
</dbReference>
<dbReference type="InterPro" id="IPR011009">
    <property type="entry name" value="Kinase-like_dom_sf"/>
</dbReference>
<dbReference type="InterPro" id="IPR000985">
    <property type="entry name" value="Lectin_LegA_CS"/>
</dbReference>
<dbReference type="SMART" id="SM00220">
    <property type="entry name" value="S_TKc"/>
    <property type="match status" value="1"/>
</dbReference>
<dbReference type="Gene3D" id="1.10.510.10">
    <property type="entry name" value="Transferase(Phosphotransferase) domain 1"/>
    <property type="match status" value="1"/>
</dbReference>
<evidence type="ECO:0000256" key="3">
    <source>
        <dbReference type="ARBA" id="ARBA00008536"/>
    </source>
</evidence>
<dbReference type="EMBL" id="OZ034817">
    <property type="protein sequence ID" value="CAL1381086.1"/>
    <property type="molecule type" value="Genomic_DNA"/>
</dbReference>
<keyword evidence="15 19" id="KW-0472">Membrane</keyword>
<dbReference type="SUPFAM" id="SSF49899">
    <property type="entry name" value="Concanavalin A-like lectins/glucanases"/>
    <property type="match status" value="1"/>
</dbReference>
<feature type="transmembrane region" description="Helical" evidence="19">
    <location>
        <begin position="292"/>
        <end position="311"/>
    </location>
</feature>
<dbReference type="CDD" id="cd06899">
    <property type="entry name" value="lectin_legume_LecRK_Arcelin_ConA"/>
    <property type="match status" value="1"/>
</dbReference>
<dbReference type="InterPro" id="IPR001245">
    <property type="entry name" value="Ser-Thr/Tyr_kinase_cat_dom"/>
</dbReference>
<protein>
    <recommendedName>
        <fullName evidence="20">Protein kinase domain-containing protein</fullName>
    </recommendedName>
</protein>
<feature type="transmembrane region" description="Helical" evidence="19">
    <location>
        <begin position="7"/>
        <end position="25"/>
    </location>
</feature>
<keyword evidence="14 19" id="KW-1133">Transmembrane helix</keyword>
<dbReference type="InterPro" id="IPR000719">
    <property type="entry name" value="Prot_kinase_dom"/>
</dbReference>
<evidence type="ECO:0000256" key="7">
    <source>
        <dbReference type="ARBA" id="ARBA00022679"/>
    </source>
</evidence>
<keyword evidence="22" id="KW-1185">Reference proteome</keyword>
<name>A0AAV2E5F1_9ROSI</name>
<gene>
    <name evidence="21" type="ORF">LTRI10_LOCUS22490</name>
</gene>